<dbReference type="EMBL" id="LR792632">
    <property type="protein sequence ID" value="CAB3290049.1"/>
    <property type="molecule type" value="Genomic_DNA"/>
</dbReference>
<proteinExistence type="predicted"/>
<organism evidence="1 2">
    <name type="scientific">Methanocaldococcus lauensis</name>
    <dbReference type="NCBI Taxonomy" id="2546128"/>
    <lineage>
        <taxon>Archaea</taxon>
        <taxon>Methanobacteriati</taxon>
        <taxon>Methanobacteriota</taxon>
        <taxon>Methanomada group</taxon>
        <taxon>Methanococci</taxon>
        <taxon>Methanococcales</taxon>
        <taxon>Methanocaldococcaceae</taxon>
        <taxon>Methanocaldococcus</taxon>
    </lineage>
</organism>
<dbReference type="Proteomes" id="UP000679213">
    <property type="component" value="Chromosome I"/>
</dbReference>
<dbReference type="RefSeq" id="WP_214399868.1">
    <property type="nucleotide sequence ID" value="NZ_LR792632.1"/>
</dbReference>
<protein>
    <submittedName>
        <fullName evidence="1">Uncharacterized protein</fullName>
    </submittedName>
</protein>
<keyword evidence="2" id="KW-1185">Reference proteome</keyword>
<sequence length="51" mass="6052">MDIEKFIIIDLNKLDDFIKKVKCPKCYYTFNCVGKRVICPNCKIIIKIKNK</sequence>
<dbReference type="GeneID" id="65884334"/>
<reference evidence="1 2" key="1">
    <citation type="submission" date="2020-04" db="EMBL/GenBank/DDBJ databases">
        <authorList>
            <consortium name="Genoscope - CEA"/>
            <person name="William W."/>
        </authorList>
    </citation>
    <scope>NUCLEOTIDE SEQUENCE [LARGE SCALE GENOMIC DNA]</scope>
    <source>
        <strain evidence="1 2">SG7</strain>
    </source>
</reference>
<gene>
    <name evidence="1" type="ORF">MLAUSG7_1553</name>
</gene>
<dbReference type="KEGG" id="mesg:MLAUSG7_1553"/>
<name>A0A8D6PZ98_9EURY</name>
<evidence type="ECO:0000313" key="1">
    <source>
        <dbReference type="EMBL" id="CAB3290049.1"/>
    </source>
</evidence>
<accession>A0A8D6PZ98</accession>
<evidence type="ECO:0000313" key="2">
    <source>
        <dbReference type="Proteomes" id="UP000679213"/>
    </source>
</evidence>
<dbReference type="AlphaFoldDB" id="A0A8D6PZ98"/>